<keyword evidence="2" id="KW-0472">Membrane</keyword>
<name>A0A2M9BR11_9BACT</name>
<accession>A0A2M9BR11</accession>
<dbReference type="EMBL" id="PGFA01000001">
    <property type="protein sequence ID" value="PJJ60390.1"/>
    <property type="molecule type" value="Genomic_DNA"/>
</dbReference>
<keyword evidence="4" id="KW-1185">Reference proteome</keyword>
<keyword evidence="2" id="KW-0812">Transmembrane</keyword>
<dbReference type="RefSeq" id="WP_100336040.1">
    <property type="nucleotide sequence ID" value="NZ_PGFA01000001.1"/>
</dbReference>
<dbReference type="AlphaFoldDB" id="A0A2M9BR11"/>
<comment type="caution">
    <text evidence="3">The sequence shown here is derived from an EMBL/GenBank/DDBJ whole genome shotgun (WGS) entry which is preliminary data.</text>
</comment>
<organism evidence="3 4">
    <name type="scientific">Hymenobacter chitinivorans DSM 11115</name>
    <dbReference type="NCBI Taxonomy" id="1121954"/>
    <lineage>
        <taxon>Bacteria</taxon>
        <taxon>Pseudomonadati</taxon>
        <taxon>Bacteroidota</taxon>
        <taxon>Cytophagia</taxon>
        <taxon>Cytophagales</taxon>
        <taxon>Hymenobacteraceae</taxon>
        <taxon>Hymenobacter</taxon>
    </lineage>
</organism>
<evidence type="ECO:0000313" key="4">
    <source>
        <dbReference type="Proteomes" id="UP000228535"/>
    </source>
</evidence>
<feature type="region of interest" description="Disordered" evidence="1">
    <location>
        <begin position="63"/>
        <end position="209"/>
    </location>
</feature>
<keyword evidence="2" id="KW-1133">Transmembrane helix</keyword>
<evidence type="ECO:0000256" key="1">
    <source>
        <dbReference type="SAM" id="MobiDB-lite"/>
    </source>
</evidence>
<evidence type="ECO:0008006" key="5">
    <source>
        <dbReference type="Google" id="ProtNLM"/>
    </source>
</evidence>
<feature type="compositionally biased region" description="Basic and acidic residues" evidence="1">
    <location>
        <begin position="125"/>
        <end position="143"/>
    </location>
</feature>
<evidence type="ECO:0000256" key="2">
    <source>
        <dbReference type="SAM" id="Phobius"/>
    </source>
</evidence>
<sequence>MPIEYREQHRREAIIGTVVIHALLIALFVFTVFKGPDPPLLGLGGDGVELNYGIDEAGSGDVQSKALANESPNREDSRPPASSPDPEPRPVQQAAEPVPQEATEDKIVTSEAEESPVKLPPVEKPAPRKEEVKEVPKPAEKPRTLYTPKGSANGGGNGENGTSNAPTGNNNGDKPGSVGDQGNPNGSLDAKALYGQPGSGGSGLSPGSGGLEMSGWAFVSKPDAPALDNTSGFVRFKIKINSDGEVESVTKVSGNVTPAQEKVCRDALENADFRRTSSAAGGATGYYTFKITVR</sequence>
<reference evidence="3 4" key="1">
    <citation type="submission" date="2017-11" db="EMBL/GenBank/DDBJ databases">
        <title>Genomic Encyclopedia of Archaeal and Bacterial Type Strains, Phase II (KMG-II): From Individual Species to Whole Genera.</title>
        <authorList>
            <person name="Goeker M."/>
        </authorList>
    </citation>
    <scope>NUCLEOTIDE SEQUENCE [LARGE SCALE GENOMIC DNA]</scope>
    <source>
        <strain evidence="3 4">DSM 11115</strain>
    </source>
</reference>
<dbReference type="Proteomes" id="UP000228535">
    <property type="component" value="Unassembled WGS sequence"/>
</dbReference>
<evidence type="ECO:0000313" key="3">
    <source>
        <dbReference type="EMBL" id="PJJ60390.1"/>
    </source>
</evidence>
<dbReference type="OrthoDB" id="979886at2"/>
<protein>
    <recommendedName>
        <fullName evidence="5">TonB family protein</fullName>
    </recommendedName>
</protein>
<proteinExistence type="predicted"/>
<feature type="compositionally biased region" description="Gly residues" evidence="1">
    <location>
        <begin position="197"/>
        <end position="209"/>
    </location>
</feature>
<feature type="transmembrane region" description="Helical" evidence="2">
    <location>
        <begin position="12"/>
        <end position="33"/>
    </location>
</feature>
<gene>
    <name evidence="3" type="ORF">CLV45_1816</name>
</gene>